<dbReference type="PANTHER" id="PTHR10826:SF36">
    <property type="entry name" value="OS08G0439900 PROTEIN"/>
    <property type="match status" value="1"/>
</dbReference>
<dbReference type="SUPFAM" id="SSF54529">
    <property type="entry name" value="Mitochondrial glycoprotein MAM33-like"/>
    <property type="match status" value="1"/>
</dbReference>
<accession>A0AAD5JQZ8</accession>
<evidence type="ECO:0000313" key="1">
    <source>
        <dbReference type="EMBL" id="KAI9198279.1"/>
    </source>
</evidence>
<name>A0AAD5JQZ8_ACENE</name>
<keyword evidence="2" id="KW-1185">Reference proteome</keyword>
<comment type="caution">
    <text evidence="1">The sequence shown here is derived from an EMBL/GenBank/DDBJ whole genome shotgun (WGS) entry which is preliminary data.</text>
</comment>
<evidence type="ECO:0000313" key="2">
    <source>
        <dbReference type="Proteomes" id="UP001064489"/>
    </source>
</evidence>
<dbReference type="GO" id="GO:0005759">
    <property type="term" value="C:mitochondrial matrix"/>
    <property type="evidence" value="ECO:0007669"/>
    <property type="project" value="InterPro"/>
</dbReference>
<organism evidence="1 2">
    <name type="scientific">Acer negundo</name>
    <name type="common">Box elder</name>
    <dbReference type="NCBI Taxonomy" id="4023"/>
    <lineage>
        <taxon>Eukaryota</taxon>
        <taxon>Viridiplantae</taxon>
        <taxon>Streptophyta</taxon>
        <taxon>Embryophyta</taxon>
        <taxon>Tracheophyta</taxon>
        <taxon>Spermatophyta</taxon>
        <taxon>Magnoliopsida</taxon>
        <taxon>eudicotyledons</taxon>
        <taxon>Gunneridae</taxon>
        <taxon>Pentapetalae</taxon>
        <taxon>rosids</taxon>
        <taxon>malvids</taxon>
        <taxon>Sapindales</taxon>
        <taxon>Sapindaceae</taxon>
        <taxon>Hippocastanoideae</taxon>
        <taxon>Acereae</taxon>
        <taxon>Acer</taxon>
    </lineage>
</organism>
<proteinExistence type="predicted"/>
<dbReference type="AlphaFoldDB" id="A0AAD5JQZ8"/>
<dbReference type="InterPro" id="IPR003428">
    <property type="entry name" value="MAM33"/>
</dbReference>
<dbReference type="Gene3D" id="3.10.280.10">
    <property type="entry name" value="Mitochondrial glycoprotein"/>
    <property type="match status" value="1"/>
</dbReference>
<dbReference type="InterPro" id="IPR036561">
    <property type="entry name" value="MAM33_sf"/>
</dbReference>
<evidence type="ECO:0008006" key="3">
    <source>
        <dbReference type="Google" id="ProtNLM"/>
    </source>
</evidence>
<dbReference type="PANTHER" id="PTHR10826">
    <property type="entry name" value="COMPLEMENT COMPONENT 1"/>
    <property type="match status" value="1"/>
</dbReference>
<protein>
    <recommendedName>
        <fullName evidence="3">Mitochondrial glycoprotein</fullName>
    </recommendedName>
</protein>
<dbReference type="EMBL" id="JAJSOW010000002">
    <property type="protein sequence ID" value="KAI9198279.1"/>
    <property type="molecule type" value="Genomic_DNA"/>
</dbReference>
<dbReference type="Proteomes" id="UP001064489">
    <property type="component" value="Chromosome 13"/>
</dbReference>
<gene>
    <name evidence="1" type="ORF">LWI28_012934</name>
</gene>
<dbReference type="FunFam" id="3.10.280.10:FF:000003">
    <property type="entry name" value="Mitochondrial glycoprotein"/>
    <property type="match status" value="1"/>
</dbReference>
<reference evidence="1 2" key="1">
    <citation type="journal article" date="2022" name="Plant J.">
        <title>Strategies of tolerance reflected in two North American maple genomes.</title>
        <authorList>
            <person name="McEvoy S.L."/>
            <person name="Sezen U.U."/>
            <person name="Trouern-Trend A."/>
            <person name="McMahon S.M."/>
            <person name="Schaberg P.G."/>
            <person name="Yang J."/>
            <person name="Wegrzyn J.L."/>
            <person name="Swenson N.G."/>
        </authorList>
    </citation>
    <scope>NUCLEOTIDE SEQUENCE [LARGE SCALE GENOMIC DNA]</scope>
    <source>
        <strain evidence="1">91603</strain>
    </source>
</reference>
<dbReference type="Pfam" id="PF02330">
    <property type="entry name" value="MAM33"/>
    <property type="match status" value="1"/>
</dbReference>
<sequence>MAKLMRSLRKTHESLSNSNLFNATKQNPSLFTSKLHPVSRITTRNCVSEMRKAAFEDNISRLIRREIQYELDHFPSKQLATKFNTFTVDEQPGEQWIRLNGKFGENEDIKVEATMFDGSIPVSKAGGPGQDVKLHISLVINIHKGDGEVLEFLCSAWPDSIEITNLFVRGNEKKHSRPYFSPQFKELDDELQDSLYEFLEERGIDEKLAELLHEYMVNKDKTEFIRWMETVKSFIEKK</sequence>